<dbReference type="PANTHER" id="PTHR45453">
    <property type="entry name" value="PHOSPHATE REGULON SENSOR PROTEIN PHOR"/>
    <property type="match status" value="1"/>
</dbReference>
<dbReference type="InterPro" id="IPR036097">
    <property type="entry name" value="HisK_dim/P_sf"/>
</dbReference>
<feature type="domain" description="Histidine kinase" evidence="10">
    <location>
        <begin position="223"/>
        <end position="437"/>
    </location>
</feature>
<keyword evidence="9" id="KW-0472">Membrane</keyword>
<evidence type="ECO:0000256" key="6">
    <source>
        <dbReference type="ARBA" id="ARBA00023012"/>
    </source>
</evidence>
<dbReference type="SUPFAM" id="SSF55874">
    <property type="entry name" value="ATPase domain of HSP90 chaperone/DNA topoisomerase II/histidine kinase"/>
    <property type="match status" value="1"/>
</dbReference>
<dbReference type="EC" id="2.7.13.3" evidence="2"/>
<evidence type="ECO:0000256" key="9">
    <source>
        <dbReference type="SAM" id="Phobius"/>
    </source>
</evidence>
<sequence length="479" mass="54419">MKRSIALLLILVSINFCGFIAMYYVYLPWVNKLDNRQLTESILSDVRYLNVRLSLLDYSYSPQTIAKAEHELKVKIATTTQEQLGIDNASFETLRNNRYGINMKRPDGPVAYLLLNDNKTILTLGPYPVIDSGISARDWLAYLFIILIANFIVVLIVYRHVNEYLKVAIRAIKELDLGGLRLKPIKSPLTNIAVNTPRIVNHINGLKRQHQQSLYNQRDLMHAVAHEFRGPMARLSFALDLFSQTDAEDRRKQLANDMDEALVELDQLVNEVLGYSRLKDGRFPLELEHFDLRKIANSVIEKVKTIYPDKQFVLYSEPSKSIPLYADCNLIDRVMINLIRNAARFSKSKVKVALVRFKESIEIRVEDDGPGIPPGKRIRVFEPFTRLDFSRNRDSGGAGLGLAIAKGIINRHKGTIWAEDSRELGGAVFTIHMPLKQNSAQNKGEDPQASLGSRGNPNSPLQKLREHKRATDKANKNKF</sequence>
<evidence type="ECO:0000256" key="3">
    <source>
        <dbReference type="ARBA" id="ARBA00022553"/>
    </source>
</evidence>
<dbReference type="InterPro" id="IPR003661">
    <property type="entry name" value="HisK_dim/P_dom"/>
</dbReference>
<keyword evidence="7" id="KW-0175">Coiled coil</keyword>
<protein>
    <recommendedName>
        <fullName evidence="2">histidine kinase</fullName>
        <ecNumber evidence="2">2.7.13.3</ecNumber>
    </recommendedName>
</protein>
<gene>
    <name evidence="11" type="ORF">GCM10009123_00730</name>
</gene>
<accession>A0ABN0ST65</accession>
<keyword evidence="6" id="KW-0902">Two-component regulatory system</keyword>
<keyword evidence="9" id="KW-1133">Transmembrane helix</keyword>
<dbReference type="Gene3D" id="1.10.287.130">
    <property type="match status" value="1"/>
</dbReference>
<dbReference type="Proteomes" id="UP001501221">
    <property type="component" value="Unassembled WGS sequence"/>
</dbReference>
<dbReference type="CDD" id="cd00082">
    <property type="entry name" value="HisKA"/>
    <property type="match status" value="1"/>
</dbReference>
<dbReference type="PANTHER" id="PTHR45453:SF1">
    <property type="entry name" value="PHOSPHATE REGULON SENSOR PROTEIN PHOR"/>
    <property type="match status" value="1"/>
</dbReference>
<feature type="compositionally biased region" description="Polar residues" evidence="8">
    <location>
        <begin position="450"/>
        <end position="461"/>
    </location>
</feature>
<evidence type="ECO:0000256" key="8">
    <source>
        <dbReference type="SAM" id="MobiDB-lite"/>
    </source>
</evidence>
<dbReference type="SMART" id="SM00387">
    <property type="entry name" value="HATPase_c"/>
    <property type="match status" value="1"/>
</dbReference>
<dbReference type="SMART" id="SM00388">
    <property type="entry name" value="HisKA"/>
    <property type="match status" value="1"/>
</dbReference>
<keyword evidence="4" id="KW-0808">Transferase</keyword>
<feature type="region of interest" description="Disordered" evidence="8">
    <location>
        <begin position="436"/>
        <end position="479"/>
    </location>
</feature>
<dbReference type="InterPro" id="IPR050351">
    <property type="entry name" value="BphY/WalK/GraS-like"/>
</dbReference>
<comment type="caution">
    <text evidence="11">The sequence shown here is derived from an EMBL/GenBank/DDBJ whole genome shotgun (WGS) entry which is preliminary data.</text>
</comment>
<dbReference type="PROSITE" id="PS50109">
    <property type="entry name" value="HIS_KIN"/>
    <property type="match status" value="1"/>
</dbReference>
<dbReference type="InterPro" id="IPR005467">
    <property type="entry name" value="His_kinase_dom"/>
</dbReference>
<dbReference type="Pfam" id="PF02518">
    <property type="entry name" value="HATPase_c"/>
    <property type="match status" value="1"/>
</dbReference>
<dbReference type="InterPro" id="IPR036890">
    <property type="entry name" value="HATPase_C_sf"/>
</dbReference>
<evidence type="ECO:0000313" key="12">
    <source>
        <dbReference type="Proteomes" id="UP001501221"/>
    </source>
</evidence>
<dbReference type="SUPFAM" id="SSF47384">
    <property type="entry name" value="Homodimeric domain of signal transducing histidine kinase"/>
    <property type="match status" value="1"/>
</dbReference>
<evidence type="ECO:0000256" key="2">
    <source>
        <dbReference type="ARBA" id="ARBA00012438"/>
    </source>
</evidence>
<dbReference type="InterPro" id="IPR003594">
    <property type="entry name" value="HATPase_dom"/>
</dbReference>
<keyword evidence="5" id="KW-0418">Kinase</keyword>
<feature type="transmembrane region" description="Helical" evidence="9">
    <location>
        <begin position="139"/>
        <end position="158"/>
    </location>
</feature>
<dbReference type="PRINTS" id="PR00344">
    <property type="entry name" value="BCTRLSENSOR"/>
</dbReference>
<evidence type="ECO:0000313" key="11">
    <source>
        <dbReference type="EMBL" id="GAA0197400.1"/>
    </source>
</evidence>
<keyword evidence="12" id="KW-1185">Reference proteome</keyword>
<dbReference type="Gene3D" id="3.30.565.10">
    <property type="entry name" value="Histidine kinase-like ATPase, C-terminal domain"/>
    <property type="match status" value="1"/>
</dbReference>
<dbReference type="RefSeq" id="WP_343985103.1">
    <property type="nucleotide sequence ID" value="NZ_BAAAFM010000001.1"/>
</dbReference>
<dbReference type="InterPro" id="IPR004358">
    <property type="entry name" value="Sig_transdc_His_kin-like_C"/>
</dbReference>
<feature type="compositionally biased region" description="Basic and acidic residues" evidence="8">
    <location>
        <begin position="469"/>
        <end position="479"/>
    </location>
</feature>
<keyword evidence="9" id="KW-0812">Transmembrane</keyword>
<evidence type="ECO:0000256" key="5">
    <source>
        <dbReference type="ARBA" id="ARBA00022777"/>
    </source>
</evidence>
<reference evidence="11 12" key="1">
    <citation type="journal article" date="2019" name="Int. J. Syst. Evol. Microbiol.">
        <title>The Global Catalogue of Microorganisms (GCM) 10K type strain sequencing project: providing services to taxonomists for standard genome sequencing and annotation.</title>
        <authorList>
            <consortium name="The Broad Institute Genomics Platform"/>
            <consortium name="The Broad Institute Genome Sequencing Center for Infectious Disease"/>
            <person name="Wu L."/>
            <person name="Ma J."/>
        </authorList>
    </citation>
    <scope>NUCLEOTIDE SEQUENCE [LARGE SCALE GENOMIC DNA]</scope>
    <source>
        <strain evidence="11 12">JCM 16211</strain>
    </source>
</reference>
<evidence type="ECO:0000256" key="4">
    <source>
        <dbReference type="ARBA" id="ARBA00022679"/>
    </source>
</evidence>
<organism evidence="11 12">
    <name type="scientific">Kangiella japonica</name>
    <dbReference type="NCBI Taxonomy" id="647384"/>
    <lineage>
        <taxon>Bacteria</taxon>
        <taxon>Pseudomonadati</taxon>
        <taxon>Pseudomonadota</taxon>
        <taxon>Gammaproteobacteria</taxon>
        <taxon>Kangiellales</taxon>
        <taxon>Kangiellaceae</taxon>
        <taxon>Kangiella</taxon>
    </lineage>
</organism>
<evidence type="ECO:0000256" key="7">
    <source>
        <dbReference type="SAM" id="Coils"/>
    </source>
</evidence>
<keyword evidence="3" id="KW-0597">Phosphoprotein</keyword>
<comment type="catalytic activity">
    <reaction evidence="1">
        <text>ATP + protein L-histidine = ADP + protein N-phospho-L-histidine.</text>
        <dbReference type="EC" id="2.7.13.3"/>
    </reaction>
</comment>
<feature type="coiled-coil region" evidence="7">
    <location>
        <begin position="244"/>
        <end position="271"/>
    </location>
</feature>
<name>A0ABN0ST65_9GAMM</name>
<dbReference type="EMBL" id="BAAAFM010000001">
    <property type="protein sequence ID" value="GAA0197400.1"/>
    <property type="molecule type" value="Genomic_DNA"/>
</dbReference>
<dbReference type="Pfam" id="PF00512">
    <property type="entry name" value="HisKA"/>
    <property type="match status" value="1"/>
</dbReference>
<feature type="transmembrane region" description="Helical" evidence="9">
    <location>
        <begin position="7"/>
        <end position="26"/>
    </location>
</feature>
<evidence type="ECO:0000259" key="10">
    <source>
        <dbReference type="PROSITE" id="PS50109"/>
    </source>
</evidence>
<proteinExistence type="predicted"/>
<evidence type="ECO:0000256" key="1">
    <source>
        <dbReference type="ARBA" id="ARBA00000085"/>
    </source>
</evidence>